<keyword evidence="2" id="KW-1185">Reference proteome</keyword>
<reference evidence="2" key="1">
    <citation type="submission" date="2017-07" db="EMBL/GenBank/DDBJ databases">
        <title>Cobaviruses - a newly discovered phage group infecting protist-associated Rhodobacteraceae is ubiquitous in highly productive marine areas.</title>
        <authorList>
            <person name="Bischoff V."/>
            <person name="Bunk B."/>
            <person name="Meier-Kolthoff J."/>
            <person name="Sproer C."/>
            <person name="Poehlein A."/>
            <person name="Dogs M."/>
            <person name="Daniel R."/>
            <person name="Overmann J."/>
            <person name="Goker M."/>
            <person name="Simon M."/>
            <person name="Brinkhoff T."/>
            <person name="Moraru C."/>
        </authorList>
    </citation>
    <scope>NUCLEOTIDE SEQUENCE [LARGE SCALE GENOMIC DNA]</scope>
</reference>
<organism evidence="1 2">
    <name type="scientific">Lentibacter phage vB_LenP_ICBM2</name>
    <dbReference type="NCBI Taxonomy" id="2847823"/>
    <lineage>
        <taxon>Viruses</taxon>
        <taxon>Duplodnaviria</taxon>
        <taxon>Heunggongvirae</taxon>
        <taxon>Uroviricota</taxon>
        <taxon>Caudoviricetes</taxon>
        <taxon>Zobellviridae</taxon>
        <taxon>Cobavirinae</taxon>
        <taxon>Veravirus</taxon>
        <taxon>Veravirus septentrionalis</taxon>
    </lineage>
</organism>
<sequence>MSTLRVDTITDEAGTGPVEFTNGINVSGGTVTGIQPSGSQTFTASGSITAGDVVGLNTSGDVSSTAAGLIAESAFFVDTSPVTSCYDEGTNKHVVLYRDWTDSGKYKTVVATVSGSTVSLGTPSNMDFFDVYLDTDQNLVAGPSGKVVLFGRYNSTYGAGAYTVGTISGTSLSWGSRVNFSSAGSIDQVNGVKATYDKSQDRFLIFYMHNDASENYATVVQAASLSGTSLSFGARVQVYNNFGYYLQMVHCSNLNKTACFFTNPSDGKTYGFLASISGTTVSVTTPTAMDMFSAGSGLDFYMTSIAYNPLTSRVALVGYDGGGYTQNAGILYSIAATSTTLTSVGQVVLPDPISGSSMAFNEDTGYILLTVSSGLGVNMGVHTYSVYVQEDSVSYTESCFGSTTGYYLSAPRALSYDPDAGGFFMWGISSYERGTTERIKVLDFEGPHANPIGIAEETRTNGQAVSVSVAGSIVTGLSGLSAGSPYGVNPYNGNLTINGSSTLGYALSSTSLYIK</sequence>
<gene>
    <name evidence="1" type="ORF">vBLenPICBM2__49</name>
</gene>
<evidence type="ECO:0000313" key="2">
    <source>
        <dbReference type="Proteomes" id="UP000273515"/>
    </source>
</evidence>
<accession>A0A3G2YRE6</accession>
<dbReference type="EMBL" id="MF431616">
    <property type="protein sequence ID" value="AYP28108.1"/>
    <property type="molecule type" value="Genomic_DNA"/>
</dbReference>
<reference evidence="1 2" key="2">
    <citation type="journal article" date="2019" name="ISME J.">
        <title>Cobaviruses - a new globally distributed phage group infecting Rhodobacteraceae in marine ecosystems.</title>
        <authorList>
            <person name="Bischoff V."/>
            <person name="Bunk B."/>
            <person name="Meier-Kolthoff J.P."/>
            <person name="Sproer C."/>
            <person name="Poehlein A."/>
            <person name="Dogs M."/>
            <person name="Nguyen M."/>
            <person name="Petersen J."/>
            <person name="Daniel R."/>
            <person name="Overmann J."/>
            <person name="Goker M."/>
            <person name="Simon M."/>
            <person name="Brinkhoff T."/>
            <person name="Moraru C."/>
        </authorList>
    </citation>
    <scope>NUCLEOTIDE SEQUENCE [LARGE SCALE GENOMIC DNA]</scope>
</reference>
<protein>
    <submittedName>
        <fullName evidence="1">Uncharacterized protein</fullName>
    </submittedName>
</protein>
<evidence type="ECO:0000313" key="1">
    <source>
        <dbReference type="EMBL" id="AYP28108.1"/>
    </source>
</evidence>
<dbReference type="Proteomes" id="UP000273515">
    <property type="component" value="Segment"/>
</dbReference>
<name>A0A3G2YRE6_9CAUD</name>
<proteinExistence type="predicted"/>